<reference evidence="3" key="2">
    <citation type="submission" date="2025-08" db="UniProtKB">
        <authorList>
            <consortium name="RefSeq"/>
        </authorList>
    </citation>
    <scope>IDENTIFICATION</scope>
    <source>
        <tissue evidence="3">Leaves</tissue>
    </source>
</reference>
<dbReference type="AlphaFoldDB" id="A0A6P6SP44"/>
<dbReference type="Pfam" id="PF10551">
    <property type="entry name" value="MULE"/>
    <property type="match status" value="1"/>
</dbReference>
<evidence type="ECO:0000313" key="3">
    <source>
        <dbReference type="RefSeq" id="XP_027067625.1"/>
    </source>
</evidence>
<accession>A0A6P6SP44</accession>
<dbReference type="InterPro" id="IPR018289">
    <property type="entry name" value="MULE_transposase_dom"/>
</dbReference>
<name>A0A6P6SP44_COFAR</name>
<proteinExistence type="predicted"/>
<organism evidence="2 3">
    <name type="scientific">Coffea arabica</name>
    <name type="common">Arabian coffee</name>
    <dbReference type="NCBI Taxonomy" id="13443"/>
    <lineage>
        <taxon>Eukaryota</taxon>
        <taxon>Viridiplantae</taxon>
        <taxon>Streptophyta</taxon>
        <taxon>Embryophyta</taxon>
        <taxon>Tracheophyta</taxon>
        <taxon>Spermatophyta</taxon>
        <taxon>Magnoliopsida</taxon>
        <taxon>eudicotyledons</taxon>
        <taxon>Gunneridae</taxon>
        <taxon>Pentapetalae</taxon>
        <taxon>asterids</taxon>
        <taxon>lamiids</taxon>
        <taxon>Gentianales</taxon>
        <taxon>Rubiaceae</taxon>
        <taxon>Ixoroideae</taxon>
        <taxon>Gardenieae complex</taxon>
        <taxon>Bertiereae - Coffeeae clade</taxon>
        <taxon>Coffeeae</taxon>
        <taxon>Coffea</taxon>
    </lineage>
</organism>
<dbReference type="GeneID" id="113693265"/>
<feature type="domain" description="MULE transposase" evidence="1">
    <location>
        <begin position="101"/>
        <end position="189"/>
    </location>
</feature>
<evidence type="ECO:0000313" key="2">
    <source>
        <dbReference type="Proteomes" id="UP001652660"/>
    </source>
</evidence>
<keyword evidence="2" id="KW-1185">Reference proteome</keyword>
<dbReference type="OrthoDB" id="1683089at2759"/>
<evidence type="ECO:0000259" key="1">
    <source>
        <dbReference type="Pfam" id="PF10551"/>
    </source>
</evidence>
<protein>
    <recommendedName>
        <fullName evidence="1">MULE transposase domain-containing protein</fullName>
    </recommendedName>
</protein>
<reference evidence="2" key="1">
    <citation type="journal article" date="2025" name="Foods">
        <title>Unveiling the Microbial Signatures of Arabica Coffee Cherries: Insights into Ripeness Specific Diversity, Functional Traits, and Implications for Quality and Safety.</title>
        <authorList>
            <consortium name="RefSeq"/>
            <person name="Tenea G.N."/>
            <person name="Cifuentes V."/>
            <person name="Reyes P."/>
            <person name="Cevallos-Vallejos M."/>
        </authorList>
    </citation>
    <scope>NUCLEOTIDE SEQUENCE [LARGE SCALE GENOMIC DNA]</scope>
</reference>
<dbReference type="PANTHER" id="PTHR31973:SF187">
    <property type="entry name" value="MUTATOR TRANSPOSASE MUDRA PROTEIN"/>
    <property type="match status" value="1"/>
</dbReference>
<dbReference type="RefSeq" id="XP_027067625.1">
    <property type="nucleotide sequence ID" value="XM_027211824.1"/>
</dbReference>
<gene>
    <name evidence="3" type="primary">LOC113693265</name>
</gene>
<sequence length="354" mass="40632">MDMPAKQIGQAMDEQYKCEISRNMAYKARSKARKNIKESVAEQYAFVWEYVAELQRTHPNTTIDIQYNPRSGPDERPTFTRFYCCLGPLKKGFNDGCRPIIAIDGCHTKGAYLGQLLTAIGIEPNNGWWPIAWAVVEKEAREQWHWFLSLLIEDLQIATASSHYTFISDQQKGLDSALLELLPYCEHRFSTTVELYEVELEDLKEYDQFAYAWVKRAAPPQHWCKAFFPHHVKSDMLVNNLCETFNAKILEYKDLPIIGMIEGIREYLMGRIGDGAAWMKKCPGAVGPTIKELIEKRQNSLGNGKLWQMVMGVIKSKGLEGNNMLCMYKKEHVLVIYDKLVGCHVAIPLQHFIE</sequence>
<dbReference type="Proteomes" id="UP001652660">
    <property type="component" value="Chromosome 6e"/>
</dbReference>
<dbReference type="PANTHER" id="PTHR31973">
    <property type="entry name" value="POLYPROTEIN, PUTATIVE-RELATED"/>
    <property type="match status" value="1"/>
</dbReference>